<dbReference type="Proteomes" id="UP000649617">
    <property type="component" value="Unassembled WGS sequence"/>
</dbReference>
<organism evidence="4 5">
    <name type="scientific">Symbiodinium pilosum</name>
    <name type="common">Dinoflagellate</name>
    <dbReference type="NCBI Taxonomy" id="2952"/>
    <lineage>
        <taxon>Eukaryota</taxon>
        <taxon>Sar</taxon>
        <taxon>Alveolata</taxon>
        <taxon>Dinophyceae</taxon>
        <taxon>Suessiales</taxon>
        <taxon>Symbiodiniaceae</taxon>
        <taxon>Symbiodinium</taxon>
    </lineage>
</organism>
<dbReference type="AlphaFoldDB" id="A0A812PJH1"/>
<comment type="caution">
    <text evidence="4">The sequence shown here is derived from an EMBL/GenBank/DDBJ whole genome shotgun (WGS) entry which is preliminary data.</text>
</comment>
<keyword evidence="5" id="KW-1185">Reference proteome</keyword>
<dbReference type="PANTHER" id="PTHR11242:SF0">
    <property type="entry name" value="TPR_REGION DOMAIN-CONTAINING PROTEIN"/>
    <property type="match status" value="1"/>
</dbReference>
<dbReference type="InterPro" id="IPR039663">
    <property type="entry name" value="AIP/AIPL1/TTC9"/>
</dbReference>
<reference evidence="4" key="1">
    <citation type="submission" date="2021-02" db="EMBL/GenBank/DDBJ databases">
        <authorList>
            <person name="Dougan E. K."/>
            <person name="Rhodes N."/>
            <person name="Thang M."/>
            <person name="Chan C."/>
        </authorList>
    </citation>
    <scope>NUCLEOTIDE SEQUENCE</scope>
</reference>
<evidence type="ECO:0000256" key="1">
    <source>
        <dbReference type="ARBA" id="ARBA00022737"/>
    </source>
</evidence>
<sequence>MFSPEMLKAAQGMMANMSPEDMQKMTQMAANMDPSVMDNMMKNMGGAAPGGMDSSQMKEQMQRIGQMSPDELKSSMSQAQTQMGGQKQYMYNASMQLKNEGNDHIKAQKYSEALGVYSKALENLKPFSGDDISQLRLSLLLNSAMCHLKQNDPARTVE</sequence>
<evidence type="ECO:0000313" key="4">
    <source>
        <dbReference type="EMBL" id="CAE7364827.1"/>
    </source>
</evidence>
<dbReference type="EMBL" id="CAJNIZ010014677">
    <property type="protein sequence ID" value="CAE7364827.1"/>
    <property type="molecule type" value="Genomic_DNA"/>
</dbReference>
<evidence type="ECO:0000256" key="3">
    <source>
        <dbReference type="SAM" id="MobiDB-lite"/>
    </source>
</evidence>
<keyword evidence="2" id="KW-0802">TPR repeat</keyword>
<dbReference type="OrthoDB" id="298012at2759"/>
<proteinExistence type="predicted"/>
<dbReference type="SUPFAM" id="SSF48452">
    <property type="entry name" value="TPR-like"/>
    <property type="match status" value="1"/>
</dbReference>
<dbReference type="Gene3D" id="1.25.40.10">
    <property type="entry name" value="Tetratricopeptide repeat domain"/>
    <property type="match status" value="1"/>
</dbReference>
<dbReference type="PANTHER" id="PTHR11242">
    <property type="entry name" value="ARYL HYDROCARBON RECEPTOR INTERACTING PROTEIN RELATED"/>
    <property type="match status" value="1"/>
</dbReference>
<feature type="compositionally biased region" description="Polar residues" evidence="3">
    <location>
        <begin position="74"/>
        <end position="85"/>
    </location>
</feature>
<gene>
    <name evidence="4" type="primary">OEP61</name>
    <name evidence="4" type="ORF">SPIL2461_LOCUS8786</name>
</gene>
<evidence type="ECO:0000313" key="5">
    <source>
        <dbReference type="Proteomes" id="UP000649617"/>
    </source>
</evidence>
<dbReference type="InterPro" id="IPR011990">
    <property type="entry name" value="TPR-like_helical_dom_sf"/>
</dbReference>
<keyword evidence="1" id="KW-0677">Repeat</keyword>
<feature type="region of interest" description="Disordered" evidence="3">
    <location>
        <begin position="48"/>
        <end position="85"/>
    </location>
</feature>
<feature type="non-terminal residue" evidence="4">
    <location>
        <position position="1"/>
    </location>
</feature>
<protein>
    <submittedName>
        <fullName evidence="4">OEP61 protein</fullName>
    </submittedName>
</protein>
<name>A0A812PJH1_SYMPI</name>
<feature type="compositionally biased region" description="Polar residues" evidence="3">
    <location>
        <begin position="53"/>
        <end position="65"/>
    </location>
</feature>
<accession>A0A812PJH1</accession>
<evidence type="ECO:0000256" key="2">
    <source>
        <dbReference type="ARBA" id="ARBA00022803"/>
    </source>
</evidence>